<keyword evidence="5" id="KW-0001">2Fe-2S</keyword>
<evidence type="ECO:0000256" key="11">
    <source>
        <dbReference type="ARBA" id="ARBA00023014"/>
    </source>
</evidence>
<feature type="transmembrane region" description="Helical" evidence="13">
    <location>
        <begin position="217"/>
        <end position="235"/>
    </location>
</feature>
<keyword evidence="4 13" id="KW-0812">Transmembrane</keyword>
<evidence type="ECO:0000256" key="13">
    <source>
        <dbReference type="SAM" id="Phobius"/>
    </source>
</evidence>
<dbReference type="InterPro" id="IPR039261">
    <property type="entry name" value="FNR_nucleotide-bd"/>
</dbReference>
<sequence length="464" mass="51081">MAGFSRKTCALLISPIGSTRMQFTRLTTTFAFAVVGLAGLWLLSLAPDALSQGFWATRTTLVYGSGVLALGLMSVGVILAARPLWFETALGGLDKFYRLHKWLGLAALGFAIAHFVLRKGPSWLSELGLFAVPPKPPHAKEVATGFDLFRELKHPAAEIGEWAFYLLLALVALALWKRFPYKYFFKTHRLMPAIYLVLVFHAVILIDRSYWLRPLGPVLALLLMAGTLAALIALFRKIGLSRRASGSIAKLALYDGNQVLDVEIRLETTWPGHQAGQFAFVNFDDVEDAHPFTISSAWHDDGLLLFSIKGLGDYTRTLAGNLHLGQGVVVEGPYGRFNFEGASHRQIWIGGGVGVTPFIARLRQLARVGRTDPVDLFYATNAPDPAFLAPIRQLAEQTGVAFHLVDGSQAGRLTLESLTVMVPDWKQADVWFCGPRGFGVAMRSAMLAQGLPTSRFHQELFEMR</sequence>
<dbReference type="eggNOG" id="COG4097">
    <property type="taxonomic scope" value="Bacteria"/>
</dbReference>
<comment type="subcellular location">
    <subcellularLocation>
        <location evidence="2">Membrane</location>
        <topology evidence="2">Multi-pass membrane protein</topology>
    </subcellularLocation>
</comment>
<dbReference type="GO" id="GO:0046872">
    <property type="term" value="F:metal ion binding"/>
    <property type="evidence" value="ECO:0007669"/>
    <property type="project" value="UniProtKB-KW"/>
</dbReference>
<evidence type="ECO:0000256" key="3">
    <source>
        <dbReference type="ARBA" id="ARBA00022630"/>
    </source>
</evidence>
<keyword evidence="8 13" id="KW-1133">Transmembrane helix</keyword>
<dbReference type="GO" id="GO:0016491">
    <property type="term" value="F:oxidoreductase activity"/>
    <property type="evidence" value="ECO:0007669"/>
    <property type="project" value="UniProtKB-KW"/>
</dbReference>
<evidence type="ECO:0000256" key="4">
    <source>
        <dbReference type="ARBA" id="ARBA00022692"/>
    </source>
</evidence>
<evidence type="ECO:0000256" key="5">
    <source>
        <dbReference type="ARBA" id="ARBA00022714"/>
    </source>
</evidence>
<keyword evidence="7" id="KW-0274">FAD</keyword>
<evidence type="ECO:0000256" key="2">
    <source>
        <dbReference type="ARBA" id="ARBA00004141"/>
    </source>
</evidence>
<dbReference type="CDD" id="cd06198">
    <property type="entry name" value="FNR_like_3"/>
    <property type="match status" value="1"/>
</dbReference>
<dbReference type="Gene3D" id="3.40.50.80">
    <property type="entry name" value="Nucleotide-binding domain of ferredoxin-NADP reductase (FNR) module"/>
    <property type="match status" value="1"/>
</dbReference>
<evidence type="ECO:0000259" key="14">
    <source>
        <dbReference type="PROSITE" id="PS51384"/>
    </source>
</evidence>
<evidence type="ECO:0000256" key="1">
    <source>
        <dbReference type="ARBA" id="ARBA00001974"/>
    </source>
</evidence>
<dbReference type="GO" id="GO:0016020">
    <property type="term" value="C:membrane"/>
    <property type="evidence" value="ECO:0007669"/>
    <property type="project" value="UniProtKB-SubCell"/>
</dbReference>
<dbReference type="KEGG" id="rpc:RPC_2762"/>
<dbReference type="AlphaFoldDB" id="Q213X6"/>
<dbReference type="STRING" id="316056.RPC_2762"/>
<dbReference type="PRINTS" id="PR00410">
    <property type="entry name" value="PHEHYDRXLASE"/>
</dbReference>
<feature type="transmembrane region" description="Helical" evidence="13">
    <location>
        <begin position="102"/>
        <end position="117"/>
    </location>
</feature>
<dbReference type="Pfam" id="PF08022">
    <property type="entry name" value="FAD_binding_8"/>
    <property type="match status" value="1"/>
</dbReference>
<keyword evidence="3" id="KW-0285">Flavoprotein</keyword>
<dbReference type="InterPro" id="IPR017938">
    <property type="entry name" value="Riboflavin_synthase-like_b-brl"/>
</dbReference>
<dbReference type="GO" id="GO:0050660">
    <property type="term" value="F:flavin adenine dinucleotide binding"/>
    <property type="evidence" value="ECO:0007669"/>
    <property type="project" value="TreeGrafter"/>
</dbReference>
<dbReference type="GO" id="GO:0051537">
    <property type="term" value="F:2 iron, 2 sulfur cluster binding"/>
    <property type="evidence" value="ECO:0007669"/>
    <property type="project" value="UniProtKB-KW"/>
</dbReference>
<feature type="transmembrane region" description="Helical" evidence="13">
    <location>
        <begin position="193"/>
        <end position="211"/>
    </location>
</feature>
<dbReference type="HOGENOM" id="CLU_003827_19_0_5"/>
<gene>
    <name evidence="15" type="ordered locus">RPC_2762</name>
</gene>
<dbReference type="PANTHER" id="PTHR47354:SF8">
    <property type="entry name" value="1,2-PHENYLACETYL-COA EPOXIDASE, SUBUNIT E"/>
    <property type="match status" value="1"/>
</dbReference>
<dbReference type="SUPFAM" id="SSF52343">
    <property type="entry name" value="Ferredoxin reductase-like, C-terminal NADP-linked domain"/>
    <property type="match status" value="1"/>
</dbReference>
<feature type="domain" description="FAD-binding FR-type" evidence="14">
    <location>
        <begin position="241"/>
        <end position="340"/>
    </location>
</feature>
<evidence type="ECO:0000256" key="6">
    <source>
        <dbReference type="ARBA" id="ARBA00022723"/>
    </source>
</evidence>
<dbReference type="Gene3D" id="2.40.30.10">
    <property type="entry name" value="Translation factors"/>
    <property type="match status" value="1"/>
</dbReference>
<proteinExistence type="predicted"/>
<evidence type="ECO:0000313" key="15">
    <source>
        <dbReference type="EMBL" id="ABD88310.1"/>
    </source>
</evidence>
<evidence type="ECO:0000256" key="9">
    <source>
        <dbReference type="ARBA" id="ARBA00023002"/>
    </source>
</evidence>
<keyword evidence="11" id="KW-0411">Iron-sulfur</keyword>
<dbReference type="EMBL" id="CP000301">
    <property type="protein sequence ID" value="ABD88310.1"/>
    <property type="molecule type" value="Genomic_DNA"/>
</dbReference>
<dbReference type="InterPro" id="IPR013130">
    <property type="entry name" value="Fe3_Rdtase_TM_dom"/>
</dbReference>
<name>Q213X6_RHOPB</name>
<keyword evidence="9" id="KW-0560">Oxidoreductase</keyword>
<evidence type="ECO:0000256" key="7">
    <source>
        <dbReference type="ARBA" id="ARBA00022827"/>
    </source>
</evidence>
<keyword evidence="6" id="KW-0479">Metal-binding</keyword>
<dbReference type="InterPro" id="IPR050415">
    <property type="entry name" value="MRET"/>
</dbReference>
<accession>Q213X6</accession>
<dbReference type="InterPro" id="IPR017927">
    <property type="entry name" value="FAD-bd_FR_type"/>
</dbReference>
<comment type="cofactor">
    <cofactor evidence="1">
        <name>FAD</name>
        <dbReference type="ChEBI" id="CHEBI:57692"/>
    </cofactor>
</comment>
<organism evidence="15">
    <name type="scientific">Rhodopseudomonas palustris (strain BisB18)</name>
    <dbReference type="NCBI Taxonomy" id="316056"/>
    <lineage>
        <taxon>Bacteria</taxon>
        <taxon>Pseudomonadati</taxon>
        <taxon>Pseudomonadota</taxon>
        <taxon>Alphaproteobacteria</taxon>
        <taxon>Hyphomicrobiales</taxon>
        <taxon>Nitrobacteraceae</taxon>
        <taxon>Rhodopseudomonas</taxon>
    </lineage>
</organism>
<reference evidence="15" key="1">
    <citation type="submission" date="2006-03" db="EMBL/GenBank/DDBJ databases">
        <title>Complete sequence of Rhodopseudomonas palustris BisB18.</title>
        <authorList>
            <consortium name="US DOE Joint Genome Institute"/>
            <person name="Copeland A."/>
            <person name="Lucas S."/>
            <person name="Lapidus A."/>
            <person name="Barry K."/>
            <person name="Detter J.C."/>
            <person name="Glavina del Rio T."/>
            <person name="Hammon N."/>
            <person name="Israni S."/>
            <person name="Dalin E."/>
            <person name="Tice H."/>
            <person name="Pitluck S."/>
            <person name="Chain P."/>
            <person name="Malfatti S."/>
            <person name="Shin M."/>
            <person name="Vergez L."/>
            <person name="Schmutz J."/>
            <person name="Larimer F."/>
            <person name="Land M."/>
            <person name="Hauser L."/>
            <person name="Pelletier D.A."/>
            <person name="Kyrpides N."/>
            <person name="Anderson I."/>
            <person name="Oda Y."/>
            <person name="Harwood C.S."/>
            <person name="Richardson P."/>
        </authorList>
    </citation>
    <scope>NUCLEOTIDE SEQUENCE [LARGE SCALE GENOMIC DNA]</scope>
    <source>
        <strain evidence="15">BisB18</strain>
    </source>
</reference>
<evidence type="ECO:0000256" key="8">
    <source>
        <dbReference type="ARBA" id="ARBA00022989"/>
    </source>
</evidence>
<keyword evidence="10" id="KW-0408">Iron</keyword>
<feature type="transmembrane region" description="Helical" evidence="13">
    <location>
        <begin position="162"/>
        <end position="181"/>
    </location>
</feature>
<dbReference type="PROSITE" id="PS51384">
    <property type="entry name" value="FAD_FR"/>
    <property type="match status" value="1"/>
</dbReference>
<evidence type="ECO:0000256" key="10">
    <source>
        <dbReference type="ARBA" id="ARBA00023004"/>
    </source>
</evidence>
<dbReference type="PANTHER" id="PTHR47354">
    <property type="entry name" value="NADH OXIDOREDUCTASE HCR"/>
    <property type="match status" value="1"/>
</dbReference>
<dbReference type="Pfam" id="PF01794">
    <property type="entry name" value="Ferric_reduct"/>
    <property type="match status" value="1"/>
</dbReference>
<feature type="transmembrane region" description="Helical" evidence="13">
    <location>
        <begin position="62"/>
        <end position="81"/>
    </location>
</feature>
<dbReference type="InterPro" id="IPR013112">
    <property type="entry name" value="FAD-bd_8"/>
</dbReference>
<feature type="transmembrane region" description="Helical" evidence="13">
    <location>
        <begin position="23"/>
        <end position="42"/>
    </location>
</feature>
<protein>
    <submittedName>
        <fullName evidence="15">Ferric reductase-like transmembrane component-like</fullName>
    </submittedName>
</protein>
<keyword evidence="12 13" id="KW-0472">Membrane</keyword>
<dbReference type="SUPFAM" id="SSF63380">
    <property type="entry name" value="Riboflavin synthase domain-like"/>
    <property type="match status" value="1"/>
</dbReference>
<evidence type="ECO:0000256" key="12">
    <source>
        <dbReference type="ARBA" id="ARBA00023136"/>
    </source>
</evidence>